<feature type="transmembrane region" description="Helical" evidence="1">
    <location>
        <begin position="428"/>
        <end position="448"/>
    </location>
</feature>
<dbReference type="Proteomes" id="UP000018922">
    <property type="component" value="Chromosome I"/>
</dbReference>
<evidence type="ECO:0008006" key="4">
    <source>
        <dbReference type="Google" id="ProtNLM"/>
    </source>
</evidence>
<evidence type="ECO:0000256" key="1">
    <source>
        <dbReference type="SAM" id="Phobius"/>
    </source>
</evidence>
<reference evidence="2 3" key="1">
    <citation type="journal article" date="2014" name="Genome Announc.">
        <title>Complete genome sequence of Magnetospirillum gryphiswaldense MSR-1.</title>
        <authorList>
            <person name="Wang X."/>
            <person name="Wang Q."/>
            <person name="Zhang W."/>
            <person name="Wang Y."/>
            <person name="Li L."/>
            <person name="Wen T."/>
            <person name="Zhang T."/>
            <person name="Zhang Y."/>
            <person name="Xu J."/>
            <person name="Hu J."/>
            <person name="Li S."/>
            <person name="Liu L."/>
            <person name="Liu J."/>
            <person name="Jiang W."/>
            <person name="Tian J."/>
            <person name="Li Y."/>
            <person name="Schuler D."/>
            <person name="Wang L."/>
            <person name="Li J."/>
        </authorList>
    </citation>
    <scope>NUCLEOTIDE SEQUENCE [LARGE SCALE GENOMIC DNA]</scope>
    <source>
        <strain evidence="3">DSM 6361 / JCM 21280 / NBRC 15271 / MSR-1</strain>
    </source>
</reference>
<feature type="transmembrane region" description="Helical" evidence="1">
    <location>
        <begin position="69"/>
        <end position="89"/>
    </location>
</feature>
<evidence type="ECO:0000313" key="2">
    <source>
        <dbReference type="EMBL" id="CDL00615.1"/>
    </source>
</evidence>
<dbReference type="AlphaFoldDB" id="V6F520"/>
<feature type="transmembrane region" description="Helical" evidence="1">
    <location>
        <begin position="153"/>
        <end position="175"/>
    </location>
</feature>
<dbReference type="STRING" id="1430440.MGMSRv2__3400"/>
<feature type="transmembrane region" description="Helical" evidence="1">
    <location>
        <begin position="374"/>
        <end position="391"/>
    </location>
</feature>
<dbReference type="KEGG" id="mgy:MGMSRv2__3400"/>
<feature type="transmembrane region" description="Helical" evidence="1">
    <location>
        <begin position="267"/>
        <end position="297"/>
    </location>
</feature>
<keyword evidence="1" id="KW-0812">Transmembrane</keyword>
<feature type="transmembrane region" description="Helical" evidence="1">
    <location>
        <begin position="46"/>
        <end position="63"/>
    </location>
</feature>
<protein>
    <recommendedName>
        <fullName evidence="4">Glycosyltransferase RgtA/B/C/D-like domain-containing protein</fullName>
    </recommendedName>
</protein>
<feature type="transmembrane region" description="Helical" evidence="1">
    <location>
        <begin position="309"/>
        <end position="330"/>
    </location>
</feature>
<feature type="transmembrane region" description="Helical" evidence="1">
    <location>
        <begin position="238"/>
        <end position="255"/>
    </location>
</feature>
<feature type="transmembrane region" description="Helical" evidence="1">
    <location>
        <begin position="101"/>
        <end position="119"/>
    </location>
</feature>
<feature type="transmembrane region" description="Helical" evidence="1">
    <location>
        <begin position="214"/>
        <end position="231"/>
    </location>
</feature>
<proteinExistence type="predicted"/>
<keyword evidence="1" id="KW-0472">Membrane</keyword>
<dbReference type="EMBL" id="HG794546">
    <property type="protein sequence ID" value="CDL00615.1"/>
    <property type="molecule type" value="Genomic_DNA"/>
</dbReference>
<feature type="transmembrane region" description="Helical" evidence="1">
    <location>
        <begin position="460"/>
        <end position="480"/>
    </location>
</feature>
<feature type="transmembrane region" description="Helical" evidence="1">
    <location>
        <begin position="16"/>
        <end position="34"/>
    </location>
</feature>
<keyword evidence="1" id="KW-1133">Transmembrane helix</keyword>
<accession>V6F520</accession>
<organism evidence="2 3">
    <name type="scientific">Magnetospirillum gryphiswaldense (strain DSM 6361 / JCM 21280 / NBRC 15271 / MSR-1)</name>
    <dbReference type="NCBI Taxonomy" id="431944"/>
    <lineage>
        <taxon>Bacteria</taxon>
        <taxon>Pseudomonadati</taxon>
        <taxon>Pseudomonadota</taxon>
        <taxon>Alphaproteobacteria</taxon>
        <taxon>Rhodospirillales</taxon>
        <taxon>Rhodospirillaceae</taxon>
        <taxon>Magnetospirillum</taxon>
    </lineage>
</organism>
<keyword evidence="3" id="KW-1185">Reference proteome</keyword>
<feature type="transmembrane region" description="Helical" evidence="1">
    <location>
        <begin position="187"/>
        <end position="208"/>
    </location>
</feature>
<dbReference type="HOGENOM" id="CLU_432643_0_0_5"/>
<gene>
    <name evidence="2" type="ordered locus">MGMSRv2__3400</name>
</gene>
<feature type="transmembrane region" description="Helical" evidence="1">
    <location>
        <begin position="398"/>
        <end position="416"/>
    </location>
</feature>
<evidence type="ECO:0000313" key="3">
    <source>
        <dbReference type="Proteomes" id="UP000018922"/>
    </source>
</evidence>
<sequence length="655" mass="72610">MPLLDILFVAPPQRAFLGYIVLLSGLCWLSGLILRQRGVLGTAFGFMVWAAASTLALLVLRQFGASINWFIPLSALIAVIGGGVLRLALPAPQPQFGGRYSAMLIVIMLALVIWVLRMIQLDPSASLSSHHGWYPLYIEDSFQLGRFARIEDFAFGNGYLASIFFNLDLMGLSVLGKSLGVFSAWQAYSAASILAAILSIGVLAEGLARSRPALLAYAGLVLALLAFDFLYRTTLARNWGDALLFLPGAVMLVTMTREDDLRTRALWTAAAAIFMVVGRHYGAFYAGMIMLVGYGLVWSHQKRWDLTPWVVIGLLLVVLSVRDIACFLVPPSPYYPGSKLIDVAAPPKNLLLQGTLNDLGILTDGVLARFWVDWRNIYLLAGIGLIVFWLRNRYLGKAWLALGLAPFGLVLLPQLLQYLTLYRSSPPYSKAALISLHMFSWYPAYVLAHTRWSPPWRTGRCRAALTVLLVMAGVGGVVLVRQGQKAGLDFGKGPNAVLEAAFDRYRQHNVDLNIAERMRVELTPEQFDEVVDRPILYLHYEPGLALRNFIGGHLICDLDFWGPTVHQAMAEVSSLREVVARLGYPSIYFSFPDPGLYSRYYPEIWSRFATEVLGLHDADWIEHKIVYGKVVLLVPRRPADAAPPACAAFSTNHRP</sequence>
<name>V6F520_MAGGM</name>